<organism evidence="1 2">
    <name type="scientific">Pedobacter cryoconitis</name>
    <dbReference type="NCBI Taxonomy" id="188932"/>
    <lineage>
        <taxon>Bacteria</taxon>
        <taxon>Pseudomonadati</taxon>
        <taxon>Bacteroidota</taxon>
        <taxon>Sphingobacteriia</taxon>
        <taxon>Sphingobacteriales</taxon>
        <taxon>Sphingobacteriaceae</taxon>
        <taxon>Pedobacter</taxon>
    </lineage>
</organism>
<evidence type="ECO:0000313" key="2">
    <source>
        <dbReference type="Proteomes" id="UP000537718"/>
    </source>
</evidence>
<comment type="caution">
    <text evidence="1">The sequence shown here is derived from an EMBL/GenBank/DDBJ whole genome shotgun (WGS) entry which is preliminary data.</text>
</comment>
<gene>
    <name evidence="1" type="ORF">HDE69_000538</name>
</gene>
<accession>A0A7W8YPW4</accession>
<dbReference type="EMBL" id="JACHCF010000001">
    <property type="protein sequence ID" value="MBB5619502.1"/>
    <property type="molecule type" value="Genomic_DNA"/>
</dbReference>
<name>A0A7W8YPW4_9SPHI</name>
<dbReference type="RefSeq" id="WP_183865631.1">
    <property type="nucleotide sequence ID" value="NZ_JACHCF010000001.1"/>
</dbReference>
<evidence type="ECO:0000313" key="1">
    <source>
        <dbReference type="EMBL" id="MBB5619502.1"/>
    </source>
</evidence>
<dbReference type="AlphaFoldDB" id="A0A7W8YPW4"/>
<sequence length="161" mass="17616">MKKHILSLALIAMVSIAVYGQEIHRTEPMPANAESFAMTEQVEISVTPDKYHILDLRKVDLDKGTNLGRLKIQSVPNDPVFKNKLASDQNLQEFVFISNGADHKKLVLLLPKSMILAGAYTERLPAIVPRIPAGNPGAAATTRIYETTTPVKTVPATRSGE</sequence>
<protein>
    <submittedName>
        <fullName evidence="1">Uncharacterized protein</fullName>
    </submittedName>
</protein>
<reference evidence="1 2" key="1">
    <citation type="submission" date="2020-08" db="EMBL/GenBank/DDBJ databases">
        <title>Genomic Encyclopedia of Type Strains, Phase IV (KMG-V): Genome sequencing to study the core and pangenomes of soil and plant-associated prokaryotes.</title>
        <authorList>
            <person name="Whitman W."/>
        </authorList>
    </citation>
    <scope>NUCLEOTIDE SEQUENCE [LARGE SCALE GENOMIC DNA]</scope>
    <source>
        <strain evidence="1 2">MP7CTX6</strain>
    </source>
</reference>
<proteinExistence type="predicted"/>
<dbReference type="Proteomes" id="UP000537718">
    <property type="component" value="Unassembled WGS sequence"/>
</dbReference>